<dbReference type="GO" id="GO:0016987">
    <property type="term" value="F:sigma factor activity"/>
    <property type="evidence" value="ECO:0007669"/>
    <property type="project" value="UniProtKB-KW"/>
</dbReference>
<dbReference type="InterPro" id="IPR036388">
    <property type="entry name" value="WH-like_DNA-bd_sf"/>
</dbReference>
<dbReference type="STRING" id="587636.SAMN05216199_0931"/>
<dbReference type="InterPro" id="IPR013249">
    <property type="entry name" value="RNA_pol_sigma70_r4_t2"/>
</dbReference>
<keyword evidence="9" id="KW-1185">Reference proteome</keyword>
<dbReference type="GO" id="GO:0003677">
    <property type="term" value="F:DNA binding"/>
    <property type="evidence" value="ECO:0007669"/>
    <property type="project" value="UniProtKB-KW"/>
</dbReference>
<evidence type="ECO:0000256" key="4">
    <source>
        <dbReference type="ARBA" id="ARBA00023125"/>
    </source>
</evidence>
<evidence type="ECO:0000259" key="6">
    <source>
        <dbReference type="Pfam" id="PF04542"/>
    </source>
</evidence>
<evidence type="ECO:0000256" key="2">
    <source>
        <dbReference type="ARBA" id="ARBA00023015"/>
    </source>
</evidence>
<evidence type="ECO:0000256" key="1">
    <source>
        <dbReference type="ARBA" id="ARBA00010641"/>
    </source>
</evidence>
<keyword evidence="2" id="KW-0805">Transcription regulation</keyword>
<dbReference type="SUPFAM" id="SSF88659">
    <property type="entry name" value="Sigma3 and sigma4 domains of RNA polymerase sigma factors"/>
    <property type="match status" value="1"/>
</dbReference>
<dbReference type="InterPro" id="IPR014284">
    <property type="entry name" value="RNA_pol_sigma-70_dom"/>
</dbReference>
<dbReference type="CDD" id="cd06171">
    <property type="entry name" value="Sigma70_r4"/>
    <property type="match status" value="1"/>
</dbReference>
<dbReference type="PANTHER" id="PTHR43133:SF50">
    <property type="entry name" value="ECF RNA POLYMERASE SIGMA FACTOR SIGM"/>
    <property type="match status" value="1"/>
</dbReference>
<gene>
    <name evidence="8" type="ORF">SAMN05216199_0931</name>
</gene>
<dbReference type="RefSeq" id="WP_091755713.1">
    <property type="nucleotide sequence ID" value="NZ_FOHB01000001.1"/>
</dbReference>
<accession>A0A1H9RCF2</accession>
<evidence type="ECO:0000259" key="7">
    <source>
        <dbReference type="Pfam" id="PF08281"/>
    </source>
</evidence>
<keyword evidence="4" id="KW-0238">DNA-binding</keyword>
<dbReference type="OrthoDB" id="9804285at2"/>
<dbReference type="Gene3D" id="1.10.1740.10">
    <property type="match status" value="1"/>
</dbReference>
<dbReference type="NCBIfam" id="TIGR02937">
    <property type="entry name" value="sigma70-ECF"/>
    <property type="match status" value="1"/>
</dbReference>
<dbReference type="InterPro" id="IPR007627">
    <property type="entry name" value="RNA_pol_sigma70_r2"/>
</dbReference>
<dbReference type="PANTHER" id="PTHR43133">
    <property type="entry name" value="RNA POLYMERASE ECF-TYPE SIGMA FACTO"/>
    <property type="match status" value="1"/>
</dbReference>
<keyword evidence="3" id="KW-0731">Sigma factor</keyword>
<dbReference type="InterPro" id="IPR013324">
    <property type="entry name" value="RNA_pol_sigma_r3/r4-like"/>
</dbReference>
<dbReference type="EMBL" id="FOHB01000001">
    <property type="protein sequence ID" value="SER70426.1"/>
    <property type="molecule type" value="Genomic_DNA"/>
</dbReference>
<comment type="similarity">
    <text evidence="1">Belongs to the sigma-70 factor family. ECF subfamily.</text>
</comment>
<evidence type="ECO:0000256" key="3">
    <source>
        <dbReference type="ARBA" id="ARBA00023082"/>
    </source>
</evidence>
<evidence type="ECO:0000313" key="9">
    <source>
        <dbReference type="Proteomes" id="UP000199019"/>
    </source>
</evidence>
<protein>
    <submittedName>
        <fullName evidence="8">RNA polymerase sigma-70 factor, sigma-E family</fullName>
    </submittedName>
</protein>
<dbReference type="Proteomes" id="UP000199019">
    <property type="component" value="Unassembled WGS sequence"/>
</dbReference>
<keyword evidence="5" id="KW-0804">Transcription</keyword>
<dbReference type="Pfam" id="PF08281">
    <property type="entry name" value="Sigma70_r4_2"/>
    <property type="match status" value="1"/>
</dbReference>
<reference evidence="9" key="1">
    <citation type="submission" date="2016-10" db="EMBL/GenBank/DDBJ databases">
        <authorList>
            <person name="Varghese N."/>
            <person name="Submissions S."/>
        </authorList>
    </citation>
    <scope>NUCLEOTIDE SEQUENCE [LARGE SCALE GENOMIC DNA]</scope>
    <source>
        <strain evidence="9">CGMCC 1.6963</strain>
    </source>
</reference>
<name>A0A1H9RCF2_9MICO</name>
<feature type="domain" description="RNA polymerase sigma-70 region 2" evidence="6">
    <location>
        <begin position="17"/>
        <end position="82"/>
    </location>
</feature>
<dbReference type="Pfam" id="PF04542">
    <property type="entry name" value="Sigma70_r2"/>
    <property type="match status" value="1"/>
</dbReference>
<dbReference type="Gene3D" id="1.10.10.10">
    <property type="entry name" value="Winged helix-like DNA-binding domain superfamily/Winged helix DNA-binding domain"/>
    <property type="match status" value="1"/>
</dbReference>
<dbReference type="InterPro" id="IPR013325">
    <property type="entry name" value="RNA_pol_sigma_r2"/>
</dbReference>
<dbReference type="AlphaFoldDB" id="A0A1H9RCF2"/>
<feature type="domain" description="RNA polymerase sigma factor 70 region 4 type 2" evidence="7">
    <location>
        <begin position="117"/>
        <end position="164"/>
    </location>
</feature>
<evidence type="ECO:0000313" key="8">
    <source>
        <dbReference type="EMBL" id="SER70426.1"/>
    </source>
</evidence>
<evidence type="ECO:0000256" key="5">
    <source>
        <dbReference type="ARBA" id="ARBA00023163"/>
    </source>
</evidence>
<dbReference type="InterPro" id="IPR039425">
    <property type="entry name" value="RNA_pol_sigma-70-like"/>
</dbReference>
<dbReference type="GO" id="GO:0006352">
    <property type="term" value="P:DNA-templated transcription initiation"/>
    <property type="evidence" value="ECO:0007669"/>
    <property type="project" value="InterPro"/>
</dbReference>
<sequence length="186" mass="20166">MGLCGERQEPVDAAAWIDAALPRLMGAALSLAGHRQDAEDLLQETLAKVILKWSSVNHADSPDAYVRRAMVNTFISGKRRKSSTEVVSHDVVTAEWRGRGQGGEGHDTDLAARDHMWQLLATLPPRQRAVLVLRYYDDLPDAQIAEVLGCSAVSVRVAAHRAMGTLREALAPVPSEPAVEVAAKRA</sequence>
<proteinExistence type="inferred from homology"/>
<organism evidence="8 9">
    <name type="scientific">Pedococcus cremeus</name>
    <dbReference type="NCBI Taxonomy" id="587636"/>
    <lineage>
        <taxon>Bacteria</taxon>
        <taxon>Bacillati</taxon>
        <taxon>Actinomycetota</taxon>
        <taxon>Actinomycetes</taxon>
        <taxon>Micrococcales</taxon>
        <taxon>Intrasporangiaceae</taxon>
        <taxon>Pedococcus</taxon>
    </lineage>
</organism>
<dbReference type="SUPFAM" id="SSF88946">
    <property type="entry name" value="Sigma2 domain of RNA polymerase sigma factors"/>
    <property type="match status" value="1"/>
</dbReference>